<organism evidence="7 8">
    <name type="scientific">Nesterenkonia natronophila</name>
    <dbReference type="NCBI Taxonomy" id="2174932"/>
    <lineage>
        <taxon>Bacteria</taxon>
        <taxon>Bacillati</taxon>
        <taxon>Actinomycetota</taxon>
        <taxon>Actinomycetes</taxon>
        <taxon>Micrococcales</taxon>
        <taxon>Micrococcaceae</taxon>
        <taxon>Nesterenkonia</taxon>
    </lineage>
</organism>
<dbReference type="GO" id="GO:0042597">
    <property type="term" value="C:periplasmic space"/>
    <property type="evidence" value="ECO:0007669"/>
    <property type="project" value="InterPro"/>
</dbReference>
<feature type="transmembrane region" description="Helical" evidence="4">
    <location>
        <begin position="198"/>
        <end position="217"/>
    </location>
</feature>
<feature type="signal peptide" evidence="5">
    <location>
        <begin position="1"/>
        <end position="33"/>
    </location>
</feature>
<evidence type="ECO:0000259" key="6">
    <source>
        <dbReference type="Pfam" id="PF04234"/>
    </source>
</evidence>
<evidence type="ECO:0000313" key="8">
    <source>
        <dbReference type="Proteomes" id="UP000266615"/>
    </source>
</evidence>
<keyword evidence="4" id="KW-0472">Membrane</keyword>
<dbReference type="GO" id="GO:0005507">
    <property type="term" value="F:copper ion binding"/>
    <property type="evidence" value="ECO:0007669"/>
    <property type="project" value="InterPro"/>
</dbReference>
<dbReference type="Gene3D" id="2.60.40.1220">
    <property type="match status" value="1"/>
</dbReference>
<feature type="compositionally biased region" description="Acidic residues" evidence="3">
    <location>
        <begin position="138"/>
        <end position="159"/>
    </location>
</feature>
<evidence type="ECO:0000256" key="4">
    <source>
        <dbReference type="SAM" id="Phobius"/>
    </source>
</evidence>
<keyword evidence="8" id="KW-1185">Reference proteome</keyword>
<evidence type="ECO:0000256" key="2">
    <source>
        <dbReference type="ARBA" id="ARBA00023008"/>
    </source>
</evidence>
<keyword evidence="2" id="KW-0186">Copper</keyword>
<dbReference type="InterPro" id="IPR007348">
    <property type="entry name" value="CopC_dom"/>
</dbReference>
<dbReference type="RefSeq" id="WP_119902530.1">
    <property type="nucleotide sequence ID" value="NZ_QYZP01000002.1"/>
</dbReference>
<feature type="domain" description="CopC" evidence="6">
    <location>
        <begin position="34"/>
        <end position="132"/>
    </location>
</feature>
<dbReference type="OrthoDB" id="5242236at2"/>
<name>A0A3A4F0Y8_9MICC</name>
<protein>
    <submittedName>
        <fullName evidence="7">Copper resistance protein CopC</fullName>
    </submittedName>
</protein>
<dbReference type="GO" id="GO:0046688">
    <property type="term" value="P:response to copper ion"/>
    <property type="evidence" value="ECO:0007669"/>
    <property type="project" value="InterPro"/>
</dbReference>
<comment type="caution">
    <text evidence="7">The sequence shown here is derived from an EMBL/GenBank/DDBJ whole genome shotgun (WGS) entry which is preliminary data.</text>
</comment>
<feature type="compositionally biased region" description="Acidic residues" evidence="3">
    <location>
        <begin position="175"/>
        <end position="191"/>
    </location>
</feature>
<dbReference type="SUPFAM" id="SSF81296">
    <property type="entry name" value="E set domains"/>
    <property type="match status" value="1"/>
</dbReference>
<accession>A0A3A4F0Y8</accession>
<gene>
    <name evidence="7" type="ORF">D3250_06325</name>
</gene>
<sequence length="227" mass="23720">MNTIPYSSATLRLGIAALAGMSLGAVASAPAHAHDTLIASTPEADQVLEASPDEVVLEFFGEGLTTGDAITNEILVLGPEEEDWASEEPAEVEGSTMRTDIPEPLPNGEYEIRYRVVYSDGHSEELGFSFEVDAPLTEGDDDAALGEPEEAEAPEDPTETADAGTAAAEPAPTEQVDDDAALSGAETEDESGQWGGPFWVALASALAGVAAVAWFTARRRGRTAREG</sequence>
<proteinExistence type="predicted"/>
<feature type="compositionally biased region" description="Low complexity" evidence="3">
    <location>
        <begin position="160"/>
        <end position="174"/>
    </location>
</feature>
<dbReference type="AlphaFoldDB" id="A0A3A4F0Y8"/>
<dbReference type="Proteomes" id="UP000266615">
    <property type="component" value="Unassembled WGS sequence"/>
</dbReference>
<dbReference type="Pfam" id="PF04234">
    <property type="entry name" value="CopC"/>
    <property type="match status" value="1"/>
</dbReference>
<evidence type="ECO:0000256" key="5">
    <source>
        <dbReference type="SAM" id="SignalP"/>
    </source>
</evidence>
<evidence type="ECO:0000256" key="1">
    <source>
        <dbReference type="ARBA" id="ARBA00022729"/>
    </source>
</evidence>
<keyword evidence="4" id="KW-0812">Transmembrane</keyword>
<dbReference type="InterPro" id="IPR014755">
    <property type="entry name" value="Cu-Rt/internalin_Ig-like"/>
</dbReference>
<dbReference type="EMBL" id="QYZP01000002">
    <property type="protein sequence ID" value="RJN31743.1"/>
    <property type="molecule type" value="Genomic_DNA"/>
</dbReference>
<feature type="chain" id="PRO_5017445307" evidence="5">
    <location>
        <begin position="34"/>
        <end position="227"/>
    </location>
</feature>
<dbReference type="InterPro" id="IPR014756">
    <property type="entry name" value="Ig_E-set"/>
</dbReference>
<feature type="region of interest" description="Disordered" evidence="3">
    <location>
        <begin position="136"/>
        <end position="195"/>
    </location>
</feature>
<reference evidence="7 8" key="1">
    <citation type="submission" date="2018-09" db="EMBL/GenBank/DDBJ databases">
        <title>Nesterenkonia natronophila sp. nov., an alkaliphilic actinobacteriume isolated from a soda lake, and emended description of the genus Nesterenkonia.</title>
        <authorList>
            <person name="Menes R.J."/>
            <person name="Iriarte A."/>
        </authorList>
    </citation>
    <scope>NUCLEOTIDE SEQUENCE [LARGE SCALE GENOMIC DNA]</scope>
    <source>
        <strain evidence="7 8">M8</strain>
    </source>
</reference>
<keyword evidence="1 5" id="KW-0732">Signal</keyword>
<evidence type="ECO:0000313" key="7">
    <source>
        <dbReference type="EMBL" id="RJN31743.1"/>
    </source>
</evidence>
<keyword evidence="4" id="KW-1133">Transmembrane helix</keyword>
<evidence type="ECO:0000256" key="3">
    <source>
        <dbReference type="SAM" id="MobiDB-lite"/>
    </source>
</evidence>